<dbReference type="GO" id="GO:0035438">
    <property type="term" value="F:cyclic-di-GMP binding"/>
    <property type="evidence" value="ECO:0007669"/>
    <property type="project" value="InterPro"/>
</dbReference>
<evidence type="ECO:0000313" key="3">
    <source>
        <dbReference type="Proteomes" id="UP000483379"/>
    </source>
</evidence>
<sequence>MIQTERQFLRHPSDVPISYSLREVVFSQSDYLRNIGEGGLCFASRIPISPGTRIHIEIPIAEPAFEADGIVVWCNAADPAFEVGVRFEGVEAEYGIRMVEQVCHIEHYRQQVLKQEGRSLTSEEAALEWIQKFADRFPR</sequence>
<comment type="caution">
    <text evidence="2">The sequence shown here is derived from an EMBL/GenBank/DDBJ whole genome shotgun (WGS) entry which is preliminary data.</text>
</comment>
<dbReference type="InterPro" id="IPR009875">
    <property type="entry name" value="PilZ_domain"/>
</dbReference>
<organism evidence="2 3">
    <name type="scientific">Thiorhodococcus minor</name>
    <dbReference type="NCBI Taxonomy" id="57489"/>
    <lineage>
        <taxon>Bacteria</taxon>
        <taxon>Pseudomonadati</taxon>
        <taxon>Pseudomonadota</taxon>
        <taxon>Gammaproteobacteria</taxon>
        <taxon>Chromatiales</taxon>
        <taxon>Chromatiaceae</taxon>
        <taxon>Thiorhodococcus</taxon>
    </lineage>
</organism>
<accession>A0A6M0K0H6</accession>
<dbReference type="Pfam" id="PF07238">
    <property type="entry name" value="PilZ"/>
    <property type="match status" value="1"/>
</dbReference>
<protein>
    <submittedName>
        <fullName evidence="2">PilZ domain-containing protein</fullName>
    </submittedName>
</protein>
<dbReference type="Gene3D" id="2.40.10.220">
    <property type="entry name" value="predicted glycosyltransferase like domains"/>
    <property type="match status" value="1"/>
</dbReference>
<dbReference type="AlphaFoldDB" id="A0A6M0K0H6"/>
<reference evidence="2 3" key="1">
    <citation type="submission" date="2020-02" db="EMBL/GenBank/DDBJ databases">
        <title>Genome sequences of Thiorhodococcus mannitoliphagus and Thiorhodococcus minor, purple sulfur photosynthetic bacteria in the gammaproteobacterial family, Chromatiaceae.</title>
        <authorList>
            <person name="Aviles F.A."/>
            <person name="Meyer T.E."/>
            <person name="Kyndt J.A."/>
        </authorList>
    </citation>
    <scope>NUCLEOTIDE SEQUENCE [LARGE SCALE GENOMIC DNA]</scope>
    <source>
        <strain evidence="2 3">DSM 11518</strain>
    </source>
</reference>
<keyword evidence="3" id="KW-1185">Reference proteome</keyword>
<dbReference type="EMBL" id="JAAIJQ010000017">
    <property type="protein sequence ID" value="NEV61805.1"/>
    <property type="molecule type" value="Genomic_DNA"/>
</dbReference>
<dbReference type="RefSeq" id="WP_164452276.1">
    <property type="nucleotide sequence ID" value="NZ_JAAIJQ010000017.1"/>
</dbReference>
<evidence type="ECO:0000313" key="2">
    <source>
        <dbReference type="EMBL" id="NEV61805.1"/>
    </source>
</evidence>
<gene>
    <name evidence="2" type="ORF">G3446_07860</name>
</gene>
<feature type="domain" description="PilZ" evidence="1">
    <location>
        <begin position="6"/>
        <end position="94"/>
    </location>
</feature>
<dbReference type="Proteomes" id="UP000483379">
    <property type="component" value="Unassembled WGS sequence"/>
</dbReference>
<evidence type="ECO:0000259" key="1">
    <source>
        <dbReference type="Pfam" id="PF07238"/>
    </source>
</evidence>
<proteinExistence type="predicted"/>
<name>A0A6M0K0H6_9GAMM</name>